<evidence type="ECO:0000259" key="10">
    <source>
        <dbReference type="PROSITE" id="PS51864"/>
    </source>
</evidence>
<dbReference type="PRINTS" id="PR00480">
    <property type="entry name" value="ASTACIN"/>
</dbReference>
<feature type="active site" evidence="8">
    <location>
        <position position="196"/>
    </location>
</feature>
<dbReference type="SMART" id="SM00235">
    <property type="entry name" value="ZnMc"/>
    <property type="match status" value="1"/>
</dbReference>
<keyword evidence="4 8" id="KW-0862">Zinc</keyword>
<keyword evidence="12" id="KW-1185">Reference proteome</keyword>
<dbReference type="SUPFAM" id="SSF55486">
    <property type="entry name" value="Metalloproteases ('zincins'), catalytic domain"/>
    <property type="match status" value="2"/>
</dbReference>
<sequence>MKVIALTLILSNVAYCRHAPLFDGTDATLPKNLKNNTVMDSIEKANEHMSEKDKKDAHIFEGDIELTSSLEGSVDTKNCSESENANVDVDSITNNSKRKAIRSRLFVWRSRTVPIEITQEVANEKNGEKNVWDATKEIEKNTCVKFRKKRSGDKYWIKMFKGGGCFSKIGRQVGIRGGQPLSIGPGCNSVAVILHELLHALGFWHEQSRTDRDKYVNILWENIVDNMRGQFNKYEAGQMDMVGGMYDFDSVMHYGNYAFSKNRKPTMLSIKDPNLAFGRYRPTLSKVDIVQINSLYNCKTKSGSWSSWTGWGPCDLGCERKRERFCLEKSKKGCPTADQHGIETQKRKCEKDECNVTIPGHWGRWGTWARCSRTCGHGYTTRSRMCNNPKPRRDGKVCDGPFVEAADCMMAKEYMRGQFNKYEAGQMDMVGGMYDFDSVMHYGNYAFSKNRKPTMLSIKDPNLAFGRYRPTLSKVDIVQINSLYNCKTKSGSWSSWTGWGPCDLGCERKRERFCLEKSKKGCPTADQHGIETQKRKCEKDECNVTIPGHWGRWGTWARCSRTCGHGYTTRSRMCNNPKPRRDGKVCDGPFVEAADCMMAKECRGK</sequence>
<dbReference type="CDD" id="cd04280">
    <property type="entry name" value="ZnMc_astacin_like"/>
    <property type="match status" value="1"/>
</dbReference>
<dbReference type="InterPro" id="IPR006026">
    <property type="entry name" value="Peptidase_Metallo"/>
</dbReference>
<organism evidence="11 12">
    <name type="scientific">Exaiptasia diaphana</name>
    <name type="common">Tropical sea anemone</name>
    <name type="synonym">Aiptasia pulchella</name>
    <dbReference type="NCBI Taxonomy" id="2652724"/>
    <lineage>
        <taxon>Eukaryota</taxon>
        <taxon>Metazoa</taxon>
        <taxon>Cnidaria</taxon>
        <taxon>Anthozoa</taxon>
        <taxon>Hexacorallia</taxon>
        <taxon>Actiniaria</taxon>
        <taxon>Aiptasiidae</taxon>
        <taxon>Exaiptasia</taxon>
    </lineage>
</organism>
<evidence type="ECO:0000256" key="6">
    <source>
        <dbReference type="ARBA" id="ARBA00023157"/>
    </source>
</evidence>
<dbReference type="Pfam" id="PF00090">
    <property type="entry name" value="TSP_1"/>
    <property type="match status" value="2"/>
</dbReference>
<comment type="caution">
    <text evidence="8">Lacks conserved residue(s) required for the propagation of feature annotation.</text>
</comment>
<feature type="signal peptide" evidence="9">
    <location>
        <begin position="1"/>
        <end position="16"/>
    </location>
</feature>
<dbReference type="Gene3D" id="3.40.390.10">
    <property type="entry name" value="Collagenase (Catalytic Domain)"/>
    <property type="match status" value="2"/>
</dbReference>
<feature type="domain" description="Peptidase M12A" evidence="10">
    <location>
        <begin position="415"/>
        <end position="487"/>
    </location>
</feature>
<dbReference type="RefSeq" id="XP_028519197.1">
    <property type="nucleotide sequence ID" value="XM_028663396.1"/>
</dbReference>
<dbReference type="InterPro" id="IPR036383">
    <property type="entry name" value="TSP1_rpt_sf"/>
</dbReference>
<evidence type="ECO:0000256" key="8">
    <source>
        <dbReference type="PROSITE-ProRule" id="PRU01211"/>
    </source>
</evidence>
<evidence type="ECO:0000256" key="3">
    <source>
        <dbReference type="ARBA" id="ARBA00022801"/>
    </source>
</evidence>
<comment type="cofactor">
    <cofactor evidence="8 9">
        <name>Zn(2+)</name>
        <dbReference type="ChEBI" id="CHEBI:29105"/>
    </cofactor>
    <text evidence="8 9">Binds 1 zinc ion per subunit.</text>
</comment>
<proteinExistence type="predicted"/>
<evidence type="ECO:0000313" key="11">
    <source>
        <dbReference type="EnsemblMetazoa" id="XP_028519197.1"/>
    </source>
</evidence>
<dbReference type="PANTHER" id="PTHR10127">
    <property type="entry name" value="DISCOIDIN, CUB, EGF, LAMININ , AND ZINC METALLOPROTEASE DOMAIN CONTAINING"/>
    <property type="match status" value="1"/>
</dbReference>
<protein>
    <recommendedName>
        <fullName evidence="9">Metalloendopeptidase</fullName>
        <ecNumber evidence="9">3.4.24.-</ecNumber>
    </recommendedName>
</protein>
<dbReference type="OMA" id="DECNVTI"/>
<dbReference type="KEGG" id="epa:110253166"/>
<keyword evidence="1 8" id="KW-0645">Protease</keyword>
<evidence type="ECO:0000256" key="1">
    <source>
        <dbReference type="ARBA" id="ARBA00022670"/>
    </source>
</evidence>
<accession>A0A913YXI1</accession>
<dbReference type="SMART" id="SM00209">
    <property type="entry name" value="TSP1"/>
    <property type="match status" value="4"/>
</dbReference>
<dbReference type="Gene3D" id="2.20.100.10">
    <property type="entry name" value="Thrombospondin type-1 (TSP1) repeat"/>
    <property type="match status" value="2"/>
</dbReference>
<feature type="domain" description="Peptidase M12A" evidence="10">
    <location>
        <begin position="99"/>
        <end position="299"/>
    </location>
</feature>
<evidence type="ECO:0000256" key="7">
    <source>
        <dbReference type="ARBA" id="ARBA00023180"/>
    </source>
</evidence>
<dbReference type="GO" id="GO:0006508">
    <property type="term" value="P:proteolysis"/>
    <property type="evidence" value="ECO:0007669"/>
    <property type="project" value="UniProtKB-KW"/>
</dbReference>
<dbReference type="GO" id="GO:0008270">
    <property type="term" value="F:zinc ion binding"/>
    <property type="evidence" value="ECO:0007669"/>
    <property type="project" value="UniProtKB-UniRule"/>
</dbReference>
<keyword evidence="7" id="KW-0325">Glycoprotein</keyword>
<feature type="disulfide bond" evidence="8">
    <location>
        <begin position="143"/>
        <end position="298"/>
    </location>
</feature>
<evidence type="ECO:0000256" key="4">
    <source>
        <dbReference type="ARBA" id="ARBA00022833"/>
    </source>
</evidence>
<dbReference type="AlphaFoldDB" id="A0A913YXI1"/>
<dbReference type="FunFam" id="2.20.100.10:FF:000001">
    <property type="entry name" value="semaphorin-5A isoform X1"/>
    <property type="match status" value="2"/>
</dbReference>
<feature type="binding site" evidence="8">
    <location>
        <position position="195"/>
    </location>
    <ligand>
        <name>Zn(2+)</name>
        <dbReference type="ChEBI" id="CHEBI:29105"/>
        <note>catalytic</note>
    </ligand>
</feature>
<keyword evidence="5 8" id="KW-0482">Metalloprotease</keyword>
<feature type="binding site" evidence="8">
    <location>
        <position position="199"/>
    </location>
    <ligand>
        <name>Zn(2+)</name>
        <dbReference type="ChEBI" id="CHEBI:29105"/>
        <note>catalytic</note>
    </ligand>
</feature>
<dbReference type="InterPro" id="IPR034035">
    <property type="entry name" value="Astacin-like_dom"/>
</dbReference>
<name>A0A913YXI1_EXADI</name>
<dbReference type="InterPro" id="IPR000884">
    <property type="entry name" value="TSP1_rpt"/>
</dbReference>
<dbReference type="PROSITE" id="PS50092">
    <property type="entry name" value="TSP1"/>
    <property type="match status" value="4"/>
</dbReference>
<dbReference type="PANTHER" id="PTHR10127:SF780">
    <property type="entry name" value="METALLOENDOPEPTIDASE"/>
    <property type="match status" value="1"/>
</dbReference>
<reference evidence="11" key="1">
    <citation type="submission" date="2022-11" db="UniProtKB">
        <authorList>
            <consortium name="EnsemblMetazoa"/>
        </authorList>
    </citation>
    <scope>IDENTIFICATION</scope>
</reference>
<keyword evidence="2 8" id="KW-0479">Metal-binding</keyword>
<feature type="binding site" evidence="8">
    <location>
        <position position="205"/>
    </location>
    <ligand>
        <name>Zn(2+)</name>
        <dbReference type="ChEBI" id="CHEBI:29105"/>
        <note>catalytic</note>
    </ligand>
</feature>
<feature type="disulfide bond" evidence="8">
    <location>
        <begin position="165"/>
        <end position="187"/>
    </location>
</feature>
<feature type="chain" id="PRO_5038160592" description="Metalloendopeptidase" evidence="9">
    <location>
        <begin position="17"/>
        <end position="605"/>
    </location>
</feature>
<dbReference type="OrthoDB" id="5964863at2759"/>
<dbReference type="InterPro" id="IPR001506">
    <property type="entry name" value="Peptidase_M12A"/>
</dbReference>
<dbReference type="GO" id="GO:0004222">
    <property type="term" value="F:metalloendopeptidase activity"/>
    <property type="evidence" value="ECO:0007669"/>
    <property type="project" value="UniProtKB-UniRule"/>
</dbReference>
<evidence type="ECO:0000256" key="5">
    <source>
        <dbReference type="ARBA" id="ARBA00023049"/>
    </source>
</evidence>
<evidence type="ECO:0000256" key="9">
    <source>
        <dbReference type="RuleBase" id="RU361183"/>
    </source>
</evidence>
<dbReference type="InterPro" id="IPR024079">
    <property type="entry name" value="MetalloPept_cat_dom_sf"/>
</dbReference>
<dbReference type="SUPFAM" id="SSF82895">
    <property type="entry name" value="TSP-1 type 1 repeat"/>
    <property type="match status" value="2"/>
</dbReference>
<evidence type="ECO:0000313" key="12">
    <source>
        <dbReference type="Proteomes" id="UP000887567"/>
    </source>
</evidence>
<dbReference type="Pfam" id="PF01400">
    <property type="entry name" value="Astacin"/>
    <property type="match status" value="2"/>
</dbReference>
<dbReference type="Proteomes" id="UP000887567">
    <property type="component" value="Unplaced"/>
</dbReference>
<dbReference type="EnsemblMetazoa" id="XM_028663396.1">
    <property type="protein sequence ID" value="XP_028519197.1"/>
    <property type="gene ID" value="LOC110253166"/>
</dbReference>
<evidence type="ECO:0000256" key="2">
    <source>
        <dbReference type="ARBA" id="ARBA00022723"/>
    </source>
</evidence>
<keyword evidence="6 8" id="KW-1015">Disulfide bond</keyword>
<keyword evidence="3 8" id="KW-0378">Hydrolase</keyword>
<dbReference type="EC" id="3.4.24.-" evidence="9"/>
<keyword evidence="9" id="KW-0732">Signal</keyword>
<dbReference type="GeneID" id="110253166"/>
<dbReference type="PROSITE" id="PS51864">
    <property type="entry name" value="ASTACIN"/>
    <property type="match status" value="2"/>
</dbReference>